<comment type="caution">
    <text evidence="2">The sequence shown here is derived from an EMBL/GenBank/DDBJ whole genome shotgun (WGS) entry which is preliminary data.</text>
</comment>
<protein>
    <submittedName>
        <fullName evidence="2">Uncharacterized protein</fullName>
    </submittedName>
</protein>
<feature type="region of interest" description="Disordered" evidence="1">
    <location>
        <begin position="91"/>
        <end position="112"/>
    </location>
</feature>
<evidence type="ECO:0000313" key="2">
    <source>
        <dbReference type="EMBL" id="KAF5380138.1"/>
    </source>
</evidence>
<dbReference type="AlphaFoldDB" id="A0A8H5M435"/>
<evidence type="ECO:0000313" key="3">
    <source>
        <dbReference type="Proteomes" id="UP000565441"/>
    </source>
</evidence>
<dbReference type="OrthoDB" id="1046782at2759"/>
<dbReference type="EMBL" id="JAACJP010000014">
    <property type="protein sequence ID" value="KAF5380138.1"/>
    <property type="molecule type" value="Genomic_DNA"/>
</dbReference>
<name>A0A8H5M435_9AGAR</name>
<dbReference type="Proteomes" id="UP000565441">
    <property type="component" value="Unassembled WGS sequence"/>
</dbReference>
<reference evidence="2 3" key="1">
    <citation type="journal article" date="2020" name="ISME J.">
        <title>Uncovering the hidden diversity of litter-decomposition mechanisms in mushroom-forming fungi.</title>
        <authorList>
            <person name="Floudas D."/>
            <person name="Bentzer J."/>
            <person name="Ahren D."/>
            <person name="Johansson T."/>
            <person name="Persson P."/>
            <person name="Tunlid A."/>
        </authorList>
    </citation>
    <scope>NUCLEOTIDE SEQUENCE [LARGE SCALE GENOMIC DNA]</scope>
    <source>
        <strain evidence="2 3">CBS 661.87</strain>
    </source>
</reference>
<proteinExistence type="predicted"/>
<keyword evidence="3" id="KW-1185">Reference proteome</keyword>
<organism evidence="2 3">
    <name type="scientific">Tricholomella constricta</name>
    <dbReference type="NCBI Taxonomy" id="117010"/>
    <lineage>
        <taxon>Eukaryota</taxon>
        <taxon>Fungi</taxon>
        <taxon>Dikarya</taxon>
        <taxon>Basidiomycota</taxon>
        <taxon>Agaricomycotina</taxon>
        <taxon>Agaricomycetes</taxon>
        <taxon>Agaricomycetidae</taxon>
        <taxon>Agaricales</taxon>
        <taxon>Tricholomatineae</taxon>
        <taxon>Lyophyllaceae</taxon>
        <taxon>Tricholomella</taxon>
    </lineage>
</organism>
<sequence length="302" mass="33948">MSDLTIEVKAQFHWNLVFDYDNTGNTGSIVQEYKIKMSGSYTSKTYMETVSSNTRKFAESNEIELATGASYGPVSANLKNTSHTSKEVTDMLQNTTSHQTEETEQWSQEEKRSYTVGPHSRVCLYQRSFEAAGMYVKEDVFRTTPAPLPKEELNEEDTVITDVRPKSFLTALKVVYTSSEIDAPGDRITDVNGGSSDINKGFDGKFVVWFPRKSVSCLMDSVCIDDEDKRYDDLAKDAGGQFRYLIPVKETGDDVLLTEAKLLRSSNSVDSHEFAGKTRDINAGRDGDYLYVVWNTERAYPV</sequence>
<gene>
    <name evidence="2" type="ORF">D9615_006302</name>
</gene>
<accession>A0A8H5M435</accession>
<evidence type="ECO:0000256" key="1">
    <source>
        <dbReference type="SAM" id="MobiDB-lite"/>
    </source>
</evidence>